<organism evidence="2 3">
    <name type="scientific">Pseudohalioglobus sediminis</name>
    <dbReference type="NCBI Taxonomy" id="2606449"/>
    <lineage>
        <taxon>Bacteria</taxon>
        <taxon>Pseudomonadati</taxon>
        <taxon>Pseudomonadota</taxon>
        <taxon>Gammaproteobacteria</taxon>
        <taxon>Cellvibrionales</taxon>
        <taxon>Halieaceae</taxon>
        <taxon>Pseudohalioglobus</taxon>
    </lineage>
</organism>
<keyword evidence="1" id="KW-0472">Membrane</keyword>
<gene>
    <name evidence="2" type="ORF">F0M18_08325</name>
</gene>
<feature type="transmembrane region" description="Helical" evidence="1">
    <location>
        <begin position="155"/>
        <end position="173"/>
    </location>
</feature>
<feature type="transmembrane region" description="Helical" evidence="1">
    <location>
        <begin position="185"/>
        <end position="206"/>
    </location>
</feature>
<accession>A0A5B0X282</accession>
<evidence type="ECO:0000313" key="3">
    <source>
        <dbReference type="Proteomes" id="UP000323708"/>
    </source>
</evidence>
<sequence>MNNELSMDYQVNRLGLCCVAVVIVAGVAAMFLPLDAPAAYDAEHGERIAWLNANRGSFIAGWVNQIAAMLTLSGVFFAIAWQIRRRNGLRAILAAMVTLMSVMAFIIPKFIAVWSIPLLAETAASGAVGAQMSDSLLLLLNVSIPFSLYTSFDYLGFWLYAVFALLVAGPLYGESMSSKTTAVTLGAFGLIYQGMLIVLLVGGIGATDIHRYFVGASMLLLIVVIAAAFVFKNAMANAQGGAE</sequence>
<name>A0A5B0X282_9GAMM</name>
<keyword evidence="1" id="KW-0812">Transmembrane</keyword>
<evidence type="ECO:0000256" key="1">
    <source>
        <dbReference type="SAM" id="Phobius"/>
    </source>
</evidence>
<dbReference type="Proteomes" id="UP000323708">
    <property type="component" value="Unassembled WGS sequence"/>
</dbReference>
<comment type="caution">
    <text evidence="2">The sequence shown here is derived from an EMBL/GenBank/DDBJ whole genome shotgun (WGS) entry which is preliminary data.</text>
</comment>
<dbReference type="AlphaFoldDB" id="A0A5B0X282"/>
<evidence type="ECO:0000313" key="2">
    <source>
        <dbReference type="EMBL" id="KAA1192657.1"/>
    </source>
</evidence>
<keyword evidence="3" id="KW-1185">Reference proteome</keyword>
<dbReference type="EMBL" id="VTUX01000003">
    <property type="protein sequence ID" value="KAA1192657.1"/>
    <property type="molecule type" value="Genomic_DNA"/>
</dbReference>
<feature type="transmembrane region" description="Helical" evidence="1">
    <location>
        <begin position="59"/>
        <end position="81"/>
    </location>
</feature>
<feature type="transmembrane region" description="Helical" evidence="1">
    <location>
        <begin position="212"/>
        <end position="231"/>
    </location>
</feature>
<reference evidence="2 3" key="1">
    <citation type="submission" date="2019-09" db="EMBL/GenBank/DDBJ databases">
        <authorList>
            <person name="Chen X.-Y."/>
        </authorList>
    </citation>
    <scope>NUCLEOTIDE SEQUENCE [LARGE SCALE GENOMIC DNA]</scope>
    <source>
        <strain evidence="2 3">NY5</strain>
    </source>
</reference>
<proteinExistence type="predicted"/>
<dbReference type="RefSeq" id="WP_149610940.1">
    <property type="nucleotide sequence ID" value="NZ_VTUX01000003.1"/>
</dbReference>
<keyword evidence="1" id="KW-1133">Transmembrane helix</keyword>
<feature type="transmembrane region" description="Helical" evidence="1">
    <location>
        <begin position="12"/>
        <end position="32"/>
    </location>
</feature>
<feature type="transmembrane region" description="Helical" evidence="1">
    <location>
        <begin position="93"/>
        <end position="116"/>
    </location>
</feature>
<evidence type="ECO:0008006" key="4">
    <source>
        <dbReference type="Google" id="ProtNLM"/>
    </source>
</evidence>
<protein>
    <recommendedName>
        <fullName evidence="4">DUF4386 domain-containing protein</fullName>
    </recommendedName>
</protein>